<comment type="caution">
    <text evidence="3">The sequence shown here is derived from an EMBL/GenBank/DDBJ whole genome shotgun (WGS) entry which is preliminary data.</text>
</comment>
<evidence type="ECO:0000256" key="2">
    <source>
        <dbReference type="SAM" id="MobiDB-lite"/>
    </source>
</evidence>
<gene>
    <name evidence="3" type="ORF">NJR55_11635</name>
</gene>
<feature type="coiled-coil region" evidence="1">
    <location>
        <begin position="14"/>
        <end position="44"/>
    </location>
</feature>
<feature type="region of interest" description="Disordered" evidence="2">
    <location>
        <begin position="72"/>
        <end position="92"/>
    </location>
</feature>
<dbReference type="EMBL" id="JAMZDE010000008">
    <property type="protein sequence ID" value="MCP1340239.1"/>
    <property type="molecule type" value="Genomic_DNA"/>
</dbReference>
<reference evidence="3" key="1">
    <citation type="submission" date="2022-06" db="EMBL/GenBank/DDBJ databases">
        <title>Idiomarina rhizosphaerae M1R2S28.</title>
        <authorList>
            <person name="Sun J.-Q."/>
            <person name="Li L.-F."/>
        </authorList>
    </citation>
    <scope>NUCLEOTIDE SEQUENCE</scope>
    <source>
        <strain evidence="3">M1R2S28</strain>
    </source>
</reference>
<sequence length="333" mass="37566">MGWKGTVRSIGAAVRAAERDAKRRQKELERKHKQYAKMQELEQAAYEVDVYENHIEVIQSIHKECSSLVDWSSVASSKPPKEPKKTSHREEKAQLKLEQYKPGVFARLFNNEEKKKAIIAQEIEIAIKADNDEYESRVSRWKQEFAEWKESVDIAEALLKGEPKAKLEAIDNLQPFTEISNLGSSISVVVYDNGLLEATINVHGNDIVPSESKSLLKSGKLSVKNMPKGKFNEIYQDYVCSCVLRVANELFSCIPDSLVIVTAVDELLNSKTGHLEETPVLSAAISRSTMNSLNLETIDPSDSMSNFIHNMSFKKTKGFERVERLDSESLSRT</sequence>
<evidence type="ECO:0000313" key="4">
    <source>
        <dbReference type="Proteomes" id="UP001139474"/>
    </source>
</evidence>
<protein>
    <submittedName>
        <fullName evidence="3">Uncharacterized protein</fullName>
    </submittedName>
</protein>
<evidence type="ECO:0000313" key="3">
    <source>
        <dbReference type="EMBL" id="MCP1340239.1"/>
    </source>
</evidence>
<name>A0A9X2FZ95_9GAMM</name>
<keyword evidence="1" id="KW-0175">Coiled coil</keyword>
<dbReference type="AlphaFoldDB" id="A0A9X2FZ95"/>
<evidence type="ECO:0000256" key="1">
    <source>
        <dbReference type="SAM" id="Coils"/>
    </source>
</evidence>
<feature type="compositionally biased region" description="Basic and acidic residues" evidence="2">
    <location>
        <begin position="79"/>
        <end position="92"/>
    </location>
</feature>
<keyword evidence="4" id="KW-1185">Reference proteome</keyword>
<accession>A0A9X2FZ95</accession>
<dbReference type="Proteomes" id="UP001139474">
    <property type="component" value="Unassembled WGS sequence"/>
</dbReference>
<dbReference type="RefSeq" id="WP_253620093.1">
    <property type="nucleotide sequence ID" value="NZ_JAMZDE010000008.1"/>
</dbReference>
<proteinExistence type="predicted"/>
<organism evidence="3 4">
    <name type="scientific">Idiomarina rhizosphaerae</name>
    <dbReference type="NCBI Taxonomy" id="2961572"/>
    <lineage>
        <taxon>Bacteria</taxon>
        <taxon>Pseudomonadati</taxon>
        <taxon>Pseudomonadota</taxon>
        <taxon>Gammaproteobacteria</taxon>
        <taxon>Alteromonadales</taxon>
        <taxon>Idiomarinaceae</taxon>
        <taxon>Idiomarina</taxon>
    </lineage>
</organism>